<reference evidence="2" key="1">
    <citation type="submission" date="2020-08" db="EMBL/GenBank/DDBJ databases">
        <title>Genome sequencing and assembly of the red palm weevil Rhynchophorus ferrugineus.</title>
        <authorList>
            <person name="Dias G.B."/>
            <person name="Bergman C.M."/>
            <person name="Manee M."/>
        </authorList>
    </citation>
    <scope>NUCLEOTIDE SEQUENCE</scope>
    <source>
        <strain evidence="2">AA-2017</strain>
        <tissue evidence="2">Whole larva</tissue>
    </source>
</reference>
<organism evidence="2 3">
    <name type="scientific">Rhynchophorus ferrugineus</name>
    <name type="common">Red palm weevil</name>
    <name type="synonym">Curculio ferrugineus</name>
    <dbReference type="NCBI Taxonomy" id="354439"/>
    <lineage>
        <taxon>Eukaryota</taxon>
        <taxon>Metazoa</taxon>
        <taxon>Ecdysozoa</taxon>
        <taxon>Arthropoda</taxon>
        <taxon>Hexapoda</taxon>
        <taxon>Insecta</taxon>
        <taxon>Pterygota</taxon>
        <taxon>Neoptera</taxon>
        <taxon>Endopterygota</taxon>
        <taxon>Coleoptera</taxon>
        <taxon>Polyphaga</taxon>
        <taxon>Cucujiformia</taxon>
        <taxon>Curculionidae</taxon>
        <taxon>Dryophthorinae</taxon>
        <taxon>Rhynchophorus</taxon>
    </lineage>
</organism>
<dbReference type="EMBL" id="JAACXV010000037">
    <property type="protein sequence ID" value="KAF7286102.1"/>
    <property type="molecule type" value="Genomic_DNA"/>
</dbReference>
<feature type="compositionally biased region" description="Basic and acidic residues" evidence="1">
    <location>
        <begin position="1"/>
        <end position="29"/>
    </location>
</feature>
<protein>
    <submittedName>
        <fullName evidence="2">Uncharacterized protein</fullName>
    </submittedName>
</protein>
<dbReference type="OrthoDB" id="10571331at2759"/>
<comment type="caution">
    <text evidence="2">The sequence shown here is derived from an EMBL/GenBank/DDBJ whole genome shotgun (WGS) entry which is preliminary data.</text>
</comment>
<dbReference type="Gene3D" id="1.20.120.20">
    <property type="entry name" value="Apolipoprotein"/>
    <property type="match status" value="1"/>
</dbReference>
<feature type="region of interest" description="Disordered" evidence="1">
    <location>
        <begin position="1"/>
        <end position="32"/>
    </location>
</feature>
<evidence type="ECO:0000313" key="3">
    <source>
        <dbReference type="Proteomes" id="UP000625711"/>
    </source>
</evidence>
<accession>A0A834IVW1</accession>
<evidence type="ECO:0000313" key="2">
    <source>
        <dbReference type="EMBL" id="KAF7286102.1"/>
    </source>
</evidence>
<keyword evidence="3" id="KW-1185">Reference proteome</keyword>
<evidence type="ECO:0000256" key="1">
    <source>
        <dbReference type="SAM" id="MobiDB-lite"/>
    </source>
</evidence>
<dbReference type="Proteomes" id="UP000625711">
    <property type="component" value="Unassembled WGS sequence"/>
</dbReference>
<gene>
    <name evidence="2" type="ORF">GWI33_007750</name>
</gene>
<proteinExistence type="predicted"/>
<dbReference type="AlphaFoldDB" id="A0A834IVW1"/>
<name>A0A834IVW1_RHYFE</name>
<sequence>MDNSFDKIDKSSPDNENRESEETKPRHNIDLGNLTNDIVDEKASLFSNYQERATQGLGNIQTNFFNKEGRLRDAINSTQLEETHQAVVEYENILRNTMYKLRQIAEEDFRKTNEKSKILMEDAKHNIKKVVEHCLRDQESRQEFSETAEEILVDVRKKVQEDFYVRTKTYNEKSNQISQRHSNIFVLHSVKPAEEVEAEKLLQQYFEAQLLDYVEQFKNNFKEIQDTINSEVNNTTCKIMGTVNQLTPANKNPTEDNEEKLNFPTKDDVEKRVSNLLNKAKTDFQQINESIKTDVAEKKERINSKAQFVAEKIFGKKLLGIDDDA</sequence>